<dbReference type="AlphaFoldDB" id="A0AAV0X637"/>
<dbReference type="Proteomes" id="UP001160148">
    <property type="component" value="Unassembled WGS sequence"/>
</dbReference>
<feature type="compositionally biased region" description="Polar residues" evidence="1">
    <location>
        <begin position="335"/>
        <end position="355"/>
    </location>
</feature>
<evidence type="ECO:0000313" key="3">
    <source>
        <dbReference type="EMBL" id="CAI6363511.1"/>
    </source>
</evidence>
<proteinExistence type="predicted"/>
<keyword evidence="2" id="KW-0812">Transmembrane</keyword>
<comment type="caution">
    <text evidence="3">The sequence shown here is derived from an EMBL/GenBank/DDBJ whole genome shotgun (WGS) entry which is preliminary data.</text>
</comment>
<evidence type="ECO:0000256" key="2">
    <source>
        <dbReference type="SAM" id="Phobius"/>
    </source>
</evidence>
<protein>
    <submittedName>
        <fullName evidence="3">Uncharacterized protein</fullName>
    </submittedName>
</protein>
<sequence length="377" mass="41514">MKINRKCHHGGDDYDDVCFMSKVNKGAQKIMIAMPDQLAVVFMWSLLTGVFIVFLMVATCVVLRIESPPFPSAALQTSRCPTASRHLLVARLDVGPGDVHYVFLDDDDRIPRLSACSLESAVDAGSGDASRGRVNVFVVGGIKWVSNLNRTLSEVSLSSTLTHMKSTYGHGRLNVSHVSLEECLECSPFQGMDLSGRPALAKFVVQLVLLWQFGGTVLDDGVMVIRRDVYRATGDAVEYGDRTISSRVACHAFVYKAMLSAKRYALSGEPFTPDTGRTIVHDSANGVDARPVADWVMCRGGVVVDERCYYAEEIAELQDYRCPVVVDEPWSPRFQQATHASSPRFQEPTQATTTDAVEDEQNEHNTADDERVSTVIV</sequence>
<feature type="transmembrane region" description="Helical" evidence="2">
    <location>
        <begin position="38"/>
        <end position="65"/>
    </location>
</feature>
<accession>A0AAV0X637</accession>
<evidence type="ECO:0000256" key="1">
    <source>
        <dbReference type="SAM" id="MobiDB-lite"/>
    </source>
</evidence>
<gene>
    <name evidence="3" type="ORF">MEUPH1_LOCUS18450</name>
</gene>
<name>A0AAV0X637_9HEMI</name>
<reference evidence="3 4" key="1">
    <citation type="submission" date="2023-01" db="EMBL/GenBank/DDBJ databases">
        <authorList>
            <person name="Whitehead M."/>
        </authorList>
    </citation>
    <scope>NUCLEOTIDE SEQUENCE [LARGE SCALE GENOMIC DNA]</scope>
</reference>
<feature type="region of interest" description="Disordered" evidence="1">
    <location>
        <begin position="335"/>
        <end position="377"/>
    </location>
</feature>
<dbReference type="EMBL" id="CARXXK010000003">
    <property type="protein sequence ID" value="CAI6363511.1"/>
    <property type="molecule type" value="Genomic_DNA"/>
</dbReference>
<evidence type="ECO:0000313" key="4">
    <source>
        <dbReference type="Proteomes" id="UP001160148"/>
    </source>
</evidence>
<keyword evidence="2" id="KW-0472">Membrane</keyword>
<keyword evidence="4" id="KW-1185">Reference proteome</keyword>
<keyword evidence="2" id="KW-1133">Transmembrane helix</keyword>
<organism evidence="3 4">
    <name type="scientific">Macrosiphum euphorbiae</name>
    <name type="common">potato aphid</name>
    <dbReference type="NCBI Taxonomy" id="13131"/>
    <lineage>
        <taxon>Eukaryota</taxon>
        <taxon>Metazoa</taxon>
        <taxon>Ecdysozoa</taxon>
        <taxon>Arthropoda</taxon>
        <taxon>Hexapoda</taxon>
        <taxon>Insecta</taxon>
        <taxon>Pterygota</taxon>
        <taxon>Neoptera</taxon>
        <taxon>Paraneoptera</taxon>
        <taxon>Hemiptera</taxon>
        <taxon>Sternorrhyncha</taxon>
        <taxon>Aphidomorpha</taxon>
        <taxon>Aphidoidea</taxon>
        <taxon>Aphididae</taxon>
        <taxon>Macrosiphini</taxon>
        <taxon>Macrosiphum</taxon>
    </lineage>
</organism>
<feature type="compositionally biased region" description="Basic and acidic residues" evidence="1">
    <location>
        <begin position="362"/>
        <end position="377"/>
    </location>
</feature>